<dbReference type="PANTHER" id="PTHR33830:SF3">
    <property type="entry name" value="DEFENSIN-LIKE PROTEIN 127-RELATED"/>
    <property type="match status" value="1"/>
</dbReference>
<reference evidence="7" key="4">
    <citation type="submission" date="2019-03" db="UniProtKB">
        <authorList>
            <consortium name="EnsemblPlants"/>
        </authorList>
    </citation>
    <scope>IDENTIFICATION</scope>
</reference>
<dbReference type="AlphaFoldDB" id="A0A453PRA4"/>
<keyword evidence="8" id="KW-1185">Reference proteome</keyword>
<accession>A0A453PRA4</accession>
<dbReference type="Gramene" id="AET6Gv20823800.1">
    <property type="protein sequence ID" value="AET6Gv20823800.1"/>
    <property type="gene ID" value="AET6Gv20823800"/>
</dbReference>
<dbReference type="EnsemblPlants" id="AET6Gv20823800.1">
    <property type="protein sequence ID" value="AET6Gv20823800.1"/>
    <property type="gene ID" value="AET6Gv20823800"/>
</dbReference>
<evidence type="ECO:0000256" key="3">
    <source>
        <dbReference type="ARBA" id="ARBA00022577"/>
    </source>
</evidence>
<dbReference type="Proteomes" id="UP000015105">
    <property type="component" value="Chromosome 6D"/>
</dbReference>
<dbReference type="GO" id="GO:0050832">
    <property type="term" value="P:defense response to fungus"/>
    <property type="evidence" value="ECO:0007669"/>
    <property type="project" value="UniProtKB-KW"/>
</dbReference>
<keyword evidence="3" id="KW-0295">Fungicide</keyword>
<protein>
    <submittedName>
        <fullName evidence="7">Uncharacterized protein</fullName>
    </submittedName>
</protein>
<feature type="region of interest" description="Disordered" evidence="5">
    <location>
        <begin position="1"/>
        <end position="31"/>
    </location>
</feature>
<evidence type="ECO:0000313" key="7">
    <source>
        <dbReference type="EnsemblPlants" id="AET6Gv20823800.1"/>
    </source>
</evidence>
<evidence type="ECO:0000256" key="4">
    <source>
        <dbReference type="ARBA" id="ARBA00022821"/>
    </source>
</evidence>
<keyword evidence="2" id="KW-0929">Antimicrobial</keyword>
<feature type="transmembrane region" description="Helical" evidence="6">
    <location>
        <begin position="38"/>
        <end position="58"/>
    </location>
</feature>
<reference evidence="8" key="2">
    <citation type="journal article" date="2017" name="Nat. Plants">
        <title>The Aegilops tauschii genome reveals multiple impacts of transposons.</title>
        <authorList>
            <person name="Zhao G."/>
            <person name="Zou C."/>
            <person name="Li K."/>
            <person name="Wang K."/>
            <person name="Li T."/>
            <person name="Gao L."/>
            <person name="Zhang X."/>
            <person name="Wang H."/>
            <person name="Yang Z."/>
            <person name="Liu X."/>
            <person name="Jiang W."/>
            <person name="Mao L."/>
            <person name="Kong X."/>
            <person name="Jiao Y."/>
            <person name="Jia J."/>
        </authorList>
    </citation>
    <scope>NUCLEOTIDE SEQUENCE [LARGE SCALE GENOMIC DNA]</scope>
    <source>
        <strain evidence="8">cv. AL8/78</strain>
    </source>
</reference>
<keyword evidence="4" id="KW-0611">Plant defense</keyword>
<evidence type="ECO:0000256" key="2">
    <source>
        <dbReference type="ARBA" id="ARBA00022529"/>
    </source>
</evidence>
<reference evidence="7" key="3">
    <citation type="journal article" date="2017" name="Nature">
        <title>Genome sequence of the progenitor of the wheat D genome Aegilops tauschii.</title>
        <authorList>
            <person name="Luo M.C."/>
            <person name="Gu Y.Q."/>
            <person name="Puiu D."/>
            <person name="Wang H."/>
            <person name="Twardziok S.O."/>
            <person name="Deal K.R."/>
            <person name="Huo N."/>
            <person name="Zhu T."/>
            <person name="Wang L."/>
            <person name="Wang Y."/>
            <person name="McGuire P.E."/>
            <person name="Liu S."/>
            <person name="Long H."/>
            <person name="Ramasamy R.K."/>
            <person name="Rodriguez J.C."/>
            <person name="Van S.L."/>
            <person name="Yuan L."/>
            <person name="Wang Z."/>
            <person name="Xia Z."/>
            <person name="Xiao L."/>
            <person name="Anderson O.D."/>
            <person name="Ouyang S."/>
            <person name="Liang Y."/>
            <person name="Zimin A.V."/>
            <person name="Pertea G."/>
            <person name="Qi P."/>
            <person name="Bennetzen J.L."/>
            <person name="Dai X."/>
            <person name="Dawson M.W."/>
            <person name="Muller H.G."/>
            <person name="Kugler K."/>
            <person name="Rivarola-Duarte L."/>
            <person name="Spannagl M."/>
            <person name="Mayer K.F.X."/>
            <person name="Lu F.H."/>
            <person name="Bevan M.W."/>
            <person name="Leroy P."/>
            <person name="Li P."/>
            <person name="You F.M."/>
            <person name="Sun Q."/>
            <person name="Liu Z."/>
            <person name="Lyons E."/>
            <person name="Wicker T."/>
            <person name="Salzberg S.L."/>
            <person name="Devos K.M."/>
            <person name="Dvorak J."/>
        </authorList>
    </citation>
    <scope>NUCLEOTIDE SEQUENCE [LARGE SCALE GENOMIC DNA]</scope>
    <source>
        <strain evidence="7">cv. AL8/78</strain>
    </source>
</reference>
<evidence type="ECO:0000256" key="5">
    <source>
        <dbReference type="SAM" id="MobiDB-lite"/>
    </source>
</evidence>
<organism evidence="7 8">
    <name type="scientific">Aegilops tauschii subsp. strangulata</name>
    <name type="common">Goatgrass</name>
    <dbReference type="NCBI Taxonomy" id="200361"/>
    <lineage>
        <taxon>Eukaryota</taxon>
        <taxon>Viridiplantae</taxon>
        <taxon>Streptophyta</taxon>
        <taxon>Embryophyta</taxon>
        <taxon>Tracheophyta</taxon>
        <taxon>Spermatophyta</taxon>
        <taxon>Magnoliopsida</taxon>
        <taxon>Liliopsida</taxon>
        <taxon>Poales</taxon>
        <taxon>Poaceae</taxon>
        <taxon>BOP clade</taxon>
        <taxon>Pooideae</taxon>
        <taxon>Triticodae</taxon>
        <taxon>Triticeae</taxon>
        <taxon>Triticinae</taxon>
        <taxon>Aegilops</taxon>
    </lineage>
</organism>
<name>A0A453PRA4_AEGTS</name>
<comment type="similarity">
    <text evidence="1">Belongs to the DEFL family.</text>
</comment>
<dbReference type="Pfam" id="PF07333">
    <property type="entry name" value="SLR1-BP"/>
    <property type="match status" value="1"/>
</dbReference>
<reference evidence="7" key="5">
    <citation type="journal article" date="2021" name="G3 (Bethesda)">
        <title>Aegilops tauschii genome assembly Aet v5.0 features greater sequence contiguity and improved annotation.</title>
        <authorList>
            <person name="Wang L."/>
            <person name="Zhu T."/>
            <person name="Rodriguez J.C."/>
            <person name="Deal K.R."/>
            <person name="Dubcovsky J."/>
            <person name="McGuire P.E."/>
            <person name="Lux T."/>
            <person name="Spannagl M."/>
            <person name="Mayer K.F.X."/>
            <person name="Baldrich P."/>
            <person name="Meyers B.C."/>
            <person name="Huo N."/>
            <person name="Gu Y.Q."/>
            <person name="Zhou H."/>
            <person name="Devos K.M."/>
            <person name="Bennetzen J.L."/>
            <person name="Unver T."/>
            <person name="Budak H."/>
            <person name="Gulick P.J."/>
            <person name="Galiba G."/>
            <person name="Kalapos B."/>
            <person name="Nelson D.R."/>
            <person name="Li P."/>
            <person name="You F.M."/>
            <person name="Luo M.C."/>
            <person name="Dvorak J."/>
        </authorList>
    </citation>
    <scope>NUCLEOTIDE SEQUENCE [LARGE SCALE GENOMIC DNA]</scope>
    <source>
        <strain evidence="7">cv. AL8/78</strain>
    </source>
</reference>
<dbReference type="PANTHER" id="PTHR33830">
    <property type="entry name" value="DEFENSIN-LIKE PROTEIN 184-RELATED"/>
    <property type="match status" value="1"/>
</dbReference>
<keyword evidence="6" id="KW-1133">Transmembrane helix</keyword>
<evidence type="ECO:0000256" key="6">
    <source>
        <dbReference type="SAM" id="Phobius"/>
    </source>
</evidence>
<feature type="compositionally biased region" description="Polar residues" evidence="5">
    <location>
        <begin position="1"/>
        <end position="20"/>
    </location>
</feature>
<proteinExistence type="inferred from homology"/>
<dbReference type="GO" id="GO:0031640">
    <property type="term" value="P:killing of cells of another organism"/>
    <property type="evidence" value="ECO:0007669"/>
    <property type="project" value="UniProtKB-KW"/>
</dbReference>
<evidence type="ECO:0000313" key="8">
    <source>
        <dbReference type="Proteomes" id="UP000015105"/>
    </source>
</evidence>
<dbReference type="InterPro" id="IPR010851">
    <property type="entry name" value="DEFL"/>
</dbReference>
<sequence length="118" mass="12314">STKPGQQRKTIANQENNQALPNPAVQGKSYQPTPNMKTIHMVLLLAMVLVASSSGGMAGKAVGPQYFQDTCSAVIPTGTKCEAAKCKADCARQFKGGVGGCAAHGCRCIYTCTFPSSM</sequence>
<keyword evidence="6" id="KW-0812">Transmembrane</keyword>
<evidence type="ECO:0000256" key="1">
    <source>
        <dbReference type="ARBA" id="ARBA00006722"/>
    </source>
</evidence>
<reference evidence="8" key="1">
    <citation type="journal article" date="2014" name="Science">
        <title>Ancient hybridizations among the ancestral genomes of bread wheat.</title>
        <authorList>
            <consortium name="International Wheat Genome Sequencing Consortium,"/>
            <person name="Marcussen T."/>
            <person name="Sandve S.R."/>
            <person name="Heier L."/>
            <person name="Spannagl M."/>
            <person name="Pfeifer M."/>
            <person name="Jakobsen K.S."/>
            <person name="Wulff B.B."/>
            <person name="Steuernagel B."/>
            <person name="Mayer K.F."/>
            <person name="Olsen O.A."/>
        </authorList>
    </citation>
    <scope>NUCLEOTIDE SEQUENCE [LARGE SCALE GENOMIC DNA]</scope>
    <source>
        <strain evidence="8">cv. AL8/78</strain>
    </source>
</reference>
<keyword evidence="6" id="KW-0472">Membrane</keyword>